<feature type="transmembrane region" description="Helical" evidence="7">
    <location>
        <begin position="198"/>
        <end position="219"/>
    </location>
</feature>
<evidence type="ECO:0000259" key="8">
    <source>
        <dbReference type="Pfam" id="PF06808"/>
    </source>
</evidence>
<feature type="domain" description="TRAP C4-dicarboxylate transport system permease DctM subunit" evidence="8">
    <location>
        <begin position="67"/>
        <end position="492"/>
    </location>
</feature>
<feature type="transmembrane region" description="Helical" evidence="7">
    <location>
        <begin position="469"/>
        <end position="490"/>
    </location>
</feature>
<feature type="transmembrane region" description="Helical" evidence="7">
    <location>
        <begin position="372"/>
        <end position="394"/>
    </location>
</feature>
<dbReference type="InterPro" id="IPR010656">
    <property type="entry name" value="DctM"/>
</dbReference>
<dbReference type="EMBL" id="JBEYBF010000031">
    <property type="protein sequence ID" value="MEU1956054.1"/>
    <property type="molecule type" value="Genomic_DNA"/>
</dbReference>
<dbReference type="Pfam" id="PF06808">
    <property type="entry name" value="DctM"/>
    <property type="match status" value="1"/>
</dbReference>
<dbReference type="PANTHER" id="PTHR33362">
    <property type="entry name" value="SIALIC ACID TRAP TRANSPORTER PERMEASE PROTEIN SIAT-RELATED"/>
    <property type="match status" value="1"/>
</dbReference>
<feature type="transmembrane region" description="Helical" evidence="7">
    <location>
        <begin position="298"/>
        <end position="320"/>
    </location>
</feature>
<feature type="transmembrane region" description="Helical" evidence="7">
    <location>
        <begin position="422"/>
        <end position="448"/>
    </location>
</feature>
<accession>A0ABV2WYU3</accession>
<feature type="transmembrane region" description="Helical" evidence="7">
    <location>
        <begin position="332"/>
        <end position="360"/>
    </location>
</feature>
<keyword evidence="6 7" id="KW-0472">Membrane</keyword>
<evidence type="ECO:0000256" key="5">
    <source>
        <dbReference type="ARBA" id="ARBA00022989"/>
    </source>
</evidence>
<evidence type="ECO:0000256" key="7">
    <source>
        <dbReference type="SAM" id="Phobius"/>
    </source>
</evidence>
<keyword evidence="5 7" id="KW-1133">Transmembrane helix</keyword>
<protein>
    <submittedName>
        <fullName evidence="9">TRAP transporter large permease</fullName>
    </submittedName>
</protein>
<proteinExistence type="predicted"/>
<evidence type="ECO:0000313" key="9">
    <source>
        <dbReference type="EMBL" id="MEU1956054.1"/>
    </source>
</evidence>
<keyword evidence="4 7" id="KW-0812">Transmembrane</keyword>
<feature type="transmembrane region" description="Helical" evidence="7">
    <location>
        <begin position="31"/>
        <end position="54"/>
    </location>
</feature>
<reference evidence="9 10" key="1">
    <citation type="submission" date="2024-06" db="EMBL/GenBank/DDBJ databases">
        <title>The Natural Products Discovery Center: Release of the First 8490 Sequenced Strains for Exploring Actinobacteria Biosynthetic Diversity.</title>
        <authorList>
            <person name="Kalkreuter E."/>
            <person name="Kautsar S.A."/>
            <person name="Yang D."/>
            <person name="Bader C.D."/>
            <person name="Teijaro C.N."/>
            <person name="Fluegel L."/>
            <person name="Davis C.M."/>
            <person name="Simpson J.R."/>
            <person name="Lauterbach L."/>
            <person name="Steele A.D."/>
            <person name="Gui C."/>
            <person name="Meng S."/>
            <person name="Li G."/>
            <person name="Viehrig K."/>
            <person name="Ye F."/>
            <person name="Su P."/>
            <person name="Kiefer A.F."/>
            <person name="Nichols A."/>
            <person name="Cepeda A.J."/>
            <person name="Yan W."/>
            <person name="Fan B."/>
            <person name="Jiang Y."/>
            <person name="Adhikari A."/>
            <person name="Zheng C.-J."/>
            <person name="Schuster L."/>
            <person name="Cowan T.M."/>
            <person name="Smanski M.J."/>
            <person name="Chevrette M.G."/>
            <person name="De Carvalho L.P.S."/>
            <person name="Shen B."/>
        </authorList>
    </citation>
    <scope>NUCLEOTIDE SEQUENCE [LARGE SCALE GENOMIC DNA]</scope>
    <source>
        <strain evidence="9 10">NPDC019708</strain>
    </source>
</reference>
<dbReference type="RefSeq" id="WP_356959318.1">
    <property type="nucleotide sequence ID" value="NZ_JBEYBD010000028.1"/>
</dbReference>
<feature type="transmembrane region" description="Helical" evidence="7">
    <location>
        <begin position="272"/>
        <end position="292"/>
    </location>
</feature>
<gene>
    <name evidence="9" type="ORF">ABZ510_29900</name>
</gene>
<evidence type="ECO:0000256" key="4">
    <source>
        <dbReference type="ARBA" id="ARBA00022692"/>
    </source>
</evidence>
<feature type="transmembrane region" description="Helical" evidence="7">
    <location>
        <begin position="231"/>
        <end position="251"/>
    </location>
</feature>
<feature type="transmembrane region" description="Helical" evidence="7">
    <location>
        <begin position="60"/>
        <end position="93"/>
    </location>
</feature>
<keyword evidence="3" id="KW-0997">Cell inner membrane</keyword>
<dbReference type="Proteomes" id="UP001550628">
    <property type="component" value="Unassembled WGS sequence"/>
</dbReference>
<feature type="transmembrane region" description="Helical" evidence="7">
    <location>
        <begin position="114"/>
        <end position="134"/>
    </location>
</feature>
<comment type="subcellular location">
    <subcellularLocation>
        <location evidence="1">Cell inner membrane</location>
        <topology evidence="1">Multi-pass membrane protein</topology>
    </subcellularLocation>
</comment>
<dbReference type="InterPro" id="IPR004681">
    <property type="entry name" value="TRAP_DctM"/>
</dbReference>
<evidence type="ECO:0000256" key="1">
    <source>
        <dbReference type="ARBA" id="ARBA00004429"/>
    </source>
</evidence>
<keyword evidence="10" id="KW-1185">Reference proteome</keyword>
<evidence type="ECO:0000313" key="10">
    <source>
        <dbReference type="Proteomes" id="UP001550628"/>
    </source>
</evidence>
<dbReference type="PANTHER" id="PTHR33362:SF5">
    <property type="entry name" value="C4-DICARBOXYLATE TRAP TRANSPORTER LARGE PERMEASE PROTEIN DCTM"/>
    <property type="match status" value="1"/>
</dbReference>
<name>A0ABV2WYU3_9NOCA</name>
<evidence type="ECO:0000256" key="3">
    <source>
        <dbReference type="ARBA" id="ARBA00022519"/>
    </source>
</evidence>
<sequence length="504" mass="53104">MTAIQDHGGQNVLDEIDRPSKRRNGRNRGRVAVAAFVTLLTLSAVLAIVVLTVPMERQTVGLLILASTVTLMMSGVHVAVAMALPSLLGLWVVGGPATLNYALEQIPRTSVASWSLSVIPMFIFMGLMISRAGLAEVVFHAAKQWIGGVPGGLGVATIFAGAGMSAASGSTLGVTYATSRIGIPEMLRAGYSPSMATGTVAMAGTLKMLIPPSITVVIYAGIAQTPVGPQLLAGVIPGAILALLFGILIVVRGKLNPGLAPGVPMDGVTWKGRGIALLQAWPVALLLLIIVGGMQSGIATATESGALAALSTILISGWMRRRDGIRAFVRQVVGSAMLTVGAVAAIMFLIICVNLLTMMIATSGVVQEISTFVVDLGLGRTVFLLALVVMYVVLGMFMDELAMLLLTVPVLLPILMEYDVNLIWFGVFLIMLCEVGMVVPPVGFLSFVVHGIAQQPEVNLGHRISLIEVFRGVFWFVVVTIGLILLLVFYPDLALWLPDLSMGD</sequence>
<organism evidence="9 10">
    <name type="scientific">Nocardia rhamnosiphila</name>
    <dbReference type="NCBI Taxonomy" id="426716"/>
    <lineage>
        <taxon>Bacteria</taxon>
        <taxon>Bacillati</taxon>
        <taxon>Actinomycetota</taxon>
        <taxon>Actinomycetes</taxon>
        <taxon>Mycobacteriales</taxon>
        <taxon>Nocardiaceae</taxon>
        <taxon>Nocardia</taxon>
    </lineage>
</organism>
<keyword evidence="2" id="KW-1003">Cell membrane</keyword>
<evidence type="ECO:0000256" key="2">
    <source>
        <dbReference type="ARBA" id="ARBA00022475"/>
    </source>
</evidence>
<feature type="transmembrane region" description="Helical" evidence="7">
    <location>
        <begin position="154"/>
        <end position="177"/>
    </location>
</feature>
<feature type="transmembrane region" description="Helical" evidence="7">
    <location>
        <begin position="401"/>
        <end position="416"/>
    </location>
</feature>
<evidence type="ECO:0000256" key="6">
    <source>
        <dbReference type="ARBA" id="ARBA00023136"/>
    </source>
</evidence>
<comment type="caution">
    <text evidence="9">The sequence shown here is derived from an EMBL/GenBank/DDBJ whole genome shotgun (WGS) entry which is preliminary data.</text>
</comment>